<dbReference type="EMBL" id="UZAK01035507">
    <property type="protein sequence ID" value="VDP50802.1"/>
    <property type="molecule type" value="Genomic_DNA"/>
</dbReference>
<sequence length="166" mass="18377">MQLEGNHGSILYFKFRNNLLKLTLKDFASEVRANLDIDMFIKEATLLLDLDGSTLEDIICSMLEAVFNNRPIVDTATSATTNTTTNMTPSSPSSPDDTDSVQWSRTSATTTSGFGPKVNFSITGNSDKTNLSKLDIENMKLEAKNSLLMQINYEGYTFDYCCNLAD</sequence>
<feature type="compositionally biased region" description="Low complexity" evidence="1">
    <location>
        <begin position="78"/>
        <end position="95"/>
    </location>
</feature>
<evidence type="ECO:0000313" key="4">
    <source>
        <dbReference type="WBParaSite" id="SCUD_0001297401-mRNA-1"/>
    </source>
</evidence>
<name>A0A183KD79_9TREM</name>
<protein>
    <submittedName>
        <fullName evidence="4">PB1 domain-containing protein</fullName>
    </submittedName>
</protein>
<dbReference type="WBParaSite" id="SCUD_0001297401-mRNA-1">
    <property type="protein sequence ID" value="SCUD_0001297401-mRNA-1"/>
    <property type="gene ID" value="SCUD_0001297401"/>
</dbReference>
<feature type="region of interest" description="Disordered" evidence="1">
    <location>
        <begin position="78"/>
        <end position="112"/>
    </location>
</feature>
<gene>
    <name evidence="2" type="ORF">SCUD_LOCUS12971</name>
</gene>
<reference evidence="2 3" key="2">
    <citation type="submission" date="2018-11" db="EMBL/GenBank/DDBJ databases">
        <authorList>
            <consortium name="Pathogen Informatics"/>
        </authorList>
    </citation>
    <scope>NUCLEOTIDE SEQUENCE [LARGE SCALE GENOMIC DNA]</scope>
    <source>
        <strain evidence="2">Dakar</strain>
        <strain evidence="3">Dakar, Senegal</strain>
    </source>
</reference>
<feature type="compositionally biased region" description="Polar residues" evidence="1">
    <location>
        <begin position="101"/>
        <end position="112"/>
    </location>
</feature>
<evidence type="ECO:0000313" key="3">
    <source>
        <dbReference type="Proteomes" id="UP000279833"/>
    </source>
</evidence>
<accession>A0A183KD79</accession>
<dbReference type="STRING" id="6186.A0A183KD79"/>
<reference evidence="4" key="1">
    <citation type="submission" date="2016-06" db="UniProtKB">
        <authorList>
            <consortium name="WormBaseParasite"/>
        </authorList>
    </citation>
    <scope>IDENTIFICATION</scope>
</reference>
<keyword evidence="3" id="KW-1185">Reference proteome</keyword>
<evidence type="ECO:0000256" key="1">
    <source>
        <dbReference type="SAM" id="MobiDB-lite"/>
    </source>
</evidence>
<dbReference type="Proteomes" id="UP000279833">
    <property type="component" value="Unassembled WGS sequence"/>
</dbReference>
<evidence type="ECO:0000313" key="2">
    <source>
        <dbReference type="EMBL" id="VDP50802.1"/>
    </source>
</evidence>
<organism evidence="4">
    <name type="scientific">Schistosoma curassoni</name>
    <dbReference type="NCBI Taxonomy" id="6186"/>
    <lineage>
        <taxon>Eukaryota</taxon>
        <taxon>Metazoa</taxon>
        <taxon>Spiralia</taxon>
        <taxon>Lophotrochozoa</taxon>
        <taxon>Platyhelminthes</taxon>
        <taxon>Trematoda</taxon>
        <taxon>Digenea</taxon>
        <taxon>Strigeidida</taxon>
        <taxon>Schistosomatoidea</taxon>
        <taxon>Schistosomatidae</taxon>
        <taxon>Schistosoma</taxon>
    </lineage>
</organism>
<dbReference type="AlphaFoldDB" id="A0A183KD79"/>
<proteinExistence type="predicted"/>